<organism evidence="1 2">
    <name type="scientific">Nomascus leucogenys</name>
    <name type="common">Northern white-cheeked gibbon</name>
    <name type="synonym">Hylobates leucogenys</name>
    <dbReference type="NCBI Taxonomy" id="61853"/>
    <lineage>
        <taxon>Eukaryota</taxon>
        <taxon>Metazoa</taxon>
        <taxon>Chordata</taxon>
        <taxon>Craniata</taxon>
        <taxon>Vertebrata</taxon>
        <taxon>Euteleostomi</taxon>
        <taxon>Mammalia</taxon>
        <taxon>Eutheria</taxon>
        <taxon>Euarchontoglires</taxon>
        <taxon>Primates</taxon>
        <taxon>Haplorrhini</taxon>
        <taxon>Catarrhini</taxon>
        <taxon>Hylobatidae</taxon>
        <taxon>Nomascus</taxon>
    </lineage>
</organism>
<dbReference type="Proteomes" id="UP000001073">
    <property type="component" value="Chromosome 22a"/>
</dbReference>
<accession>A0A2I3HE18</accession>
<protein>
    <submittedName>
        <fullName evidence="1">Uncharacterized protein</fullName>
    </submittedName>
</protein>
<dbReference type="AlphaFoldDB" id="A0A2I3HE18"/>
<reference evidence="1" key="2">
    <citation type="submission" date="2025-08" db="UniProtKB">
        <authorList>
            <consortium name="Ensembl"/>
        </authorList>
    </citation>
    <scope>IDENTIFICATION</scope>
</reference>
<keyword evidence="2" id="KW-1185">Reference proteome</keyword>
<dbReference type="EMBL" id="ADFV01110366">
    <property type="status" value="NOT_ANNOTATED_CDS"/>
    <property type="molecule type" value="Genomic_DNA"/>
</dbReference>
<dbReference type="InParanoid" id="A0A2I3HE18"/>
<name>A0A2I3HE18_NOMLE</name>
<dbReference type="OMA" id="FYNSIYS"/>
<evidence type="ECO:0000313" key="1">
    <source>
        <dbReference type="Ensembl" id="ENSNLEP00000041706.1"/>
    </source>
</evidence>
<reference evidence="1 2" key="1">
    <citation type="submission" date="2012-10" db="EMBL/GenBank/DDBJ databases">
        <authorList>
            <consortium name="Gibbon Genome Sequencing Consortium"/>
        </authorList>
    </citation>
    <scope>NUCLEOTIDE SEQUENCE [LARGE SCALE GENOMIC DNA]</scope>
</reference>
<reference evidence="1" key="3">
    <citation type="submission" date="2025-09" db="UniProtKB">
        <authorList>
            <consortium name="Ensembl"/>
        </authorList>
    </citation>
    <scope>IDENTIFICATION</scope>
</reference>
<dbReference type="Ensembl" id="ENSNLET00000009172.2">
    <property type="protein sequence ID" value="ENSNLEP00000041706.1"/>
    <property type="gene ID" value="ENSNLEG00000007179.2"/>
</dbReference>
<dbReference type="GeneTree" id="ENSGT00910000147420"/>
<sequence length="116" mass="13400">MPVILLLTYFRHHFCPFPLPERNSVLVFLLPLLTFYNSIYSVLNCGPPKICPSLNPGAYKCDLIWEKSLTDEIKLKILPWINQVDAKSNKKLNQGLKKLCMLLIILLCSCHAMRRQ</sequence>
<proteinExistence type="predicted"/>
<evidence type="ECO:0000313" key="2">
    <source>
        <dbReference type="Proteomes" id="UP000001073"/>
    </source>
</evidence>